<dbReference type="GO" id="GO:0070979">
    <property type="term" value="P:protein K11-linked ubiquitination"/>
    <property type="evidence" value="ECO:0007669"/>
    <property type="project" value="TreeGrafter"/>
</dbReference>
<proteinExistence type="predicted"/>
<dbReference type="GO" id="GO:0005680">
    <property type="term" value="C:anaphase-promoting complex"/>
    <property type="evidence" value="ECO:0007669"/>
    <property type="project" value="TreeGrafter"/>
</dbReference>
<evidence type="ECO:0000313" key="3">
    <source>
        <dbReference type="Proteomes" id="UP000233556"/>
    </source>
</evidence>
<accession>A0A2I0T481</accession>
<keyword evidence="3" id="KW-1185">Reference proteome</keyword>
<reference evidence="3" key="1">
    <citation type="submission" date="2017-11" db="EMBL/GenBank/DDBJ databases">
        <authorList>
            <person name="Lima N.C."/>
            <person name="Parody-Merino A.M."/>
            <person name="Battley P.F."/>
            <person name="Fidler A.E."/>
            <person name="Prosdocimi F."/>
        </authorList>
    </citation>
    <scope>NUCLEOTIDE SEQUENCE [LARGE SCALE GENOMIC DNA]</scope>
</reference>
<sequence length="70" mass="8231">MADSRRINANIRDEEEKLPEEERPPFSLVAVILSSEFWPPLKEEKLELPEQVKEAMEAYSKKYEKLKSPL</sequence>
<dbReference type="InterPro" id="IPR036317">
    <property type="entry name" value="Cullin_homology_sf"/>
</dbReference>
<name>A0A2I0T481_LIMLA</name>
<organism evidence="2 3">
    <name type="scientific">Limosa lapponica baueri</name>
    <dbReference type="NCBI Taxonomy" id="1758121"/>
    <lineage>
        <taxon>Eukaryota</taxon>
        <taxon>Metazoa</taxon>
        <taxon>Chordata</taxon>
        <taxon>Craniata</taxon>
        <taxon>Vertebrata</taxon>
        <taxon>Euteleostomi</taxon>
        <taxon>Archelosauria</taxon>
        <taxon>Archosauria</taxon>
        <taxon>Dinosauria</taxon>
        <taxon>Saurischia</taxon>
        <taxon>Theropoda</taxon>
        <taxon>Coelurosauria</taxon>
        <taxon>Aves</taxon>
        <taxon>Neognathae</taxon>
        <taxon>Neoaves</taxon>
        <taxon>Charadriiformes</taxon>
        <taxon>Scolopacidae</taxon>
        <taxon>Limosa</taxon>
    </lineage>
</organism>
<feature type="region of interest" description="Disordered" evidence="1">
    <location>
        <begin position="1"/>
        <end position="20"/>
    </location>
</feature>
<protein>
    <submittedName>
        <fullName evidence="2">Uncharacterized protein</fullName>
    </submittedName>
</protein>
<dbReference type="InterPro" id="IPR044554">
    <property type="entry name" value="ANAPC2"/>
</dbReference>
<dbReference type="EMBL" id="KZ519910">
    <property type="protein sequence ID" value="PKU28600.1"/>
    <property type="molecule type" value="Genomic_DNA"/>
</dbReference>
<evidence type="ECO:0000256" key="1">
    <source>
        <dbReference type="SAM" id="MobiDB-lite"/>
    </source>
</evidence>
<dbReference type="PANTHER" id="PTHR45957:SF1">
    <property type="entry name" value="ANAPHASE-PROMOTING COMPLEX SUBUNIT 2"/>
    <property type="match status" value="1"/>
</dbReference>
<evidence type="ECO:0000313" key="2">
    <source>
        <dbReference type="EMBL" id="PKU28600.1"/>
    </source>
</evidence>
<reference evidence="3" key="2">
    <citation type="submission" date="2017-12" db="EMBL/GenBank/DDBJ databases">
        <title>Genome sequence of the Bar-tailed Godwit (Limosa lapponica baueri).</title>
        <authorList>
            <person name="Lima N.C.B."/>
            <person name="Parody-Merino A.M."/>
            <person name="Battley P.F."/>
            <person name="Fidler A.E."/>
            <person name="Prosdocimi F."/>
        </authorList>
    </citation>
    <scope>NUCLEOTIDE SEQUENCE [LARGE SCALE GENOMIC DNA]</scope>
</reference>
<gene>
    <name evidence="2" type="ORF">llap_21095</name>
</gene>
<dbReference type="Proteomes" id="UP000233556">
    <property type="component" value="Unassembled WGS sequence"/>
</dbReference>
<dbReference type="GO" id="GO:0007091">
    <property type="term" value="P:metaphase/anaphase transition of mitotic cell cycle"/>
    <property type="evidence" value="ECO:0007669"/>
    <property type="project" value="TreeGrafter"/>
</dbReference>
<dbReference type="PANTHER" id="PTHR45957">
    <property type="entry name" value="ANAPHASE-PROMOTING COMPLEX SUBUNIT 2"/>
    <property type="match status" value="1"/>
</dbReference>
<dbReference type="Gene3D" id="3.30.230.130">
    <property type="entry name" value="Cullin, Chain C, Domain 2"/>
    <property type="match status" value="1"/>
</dbReference>
<dbReference type="AlphaFoldDB" id="A0A2I0T481"/>
<dbReference type="SUPFAM" id="SSF75632">
    <property type="entry name" value="Cullin homology domain"/>
    <property type="match status" value="1"/>
</dbReference>